<evidence type="ECO:0000259" key="1">
    <source>
        <dbReference type="PROSITE" id="PS51459"/>
    </source>
</evidence>
<dbReference type="SUPFAM" id="SSF140931">
    <property type="entry name" value="Fic-like"/>
    <property type="match status" value="1"/>
</dbReference>
<dbReference type="Pfam" id="PF02661">
    <property type="entry name" value="Fic"/>
    <property type="match status" value="1"/>
</dbReference>
<reference evidence="3" key="1">
    <citation type="journal article" date="2019" name="Int. J. Syst. Evol. Microbiol.">
        <title>The Global Catalogue of Microorganisms (GCM) 10K type strain sequencing project: providing services to taxonomists for standard genome sequencing and annotation.</title>
        <authorList>
            <consortium name="The Broad Institute Genomics Platform"/>
            <consortium name="The Broad Institute Genome Sequencing Center for Infectious Disease"/>
            <person name="Wu L."/>
            <person name="Ma J."/>
        </authorList>
    </citation>
    <scope>NUCLEOTIDE SEQUENCE [LARGE SCALE GENOMIC DNA]</scope>
    <source>
        <strain evidence="3">JCM 31404</strain>
    </source>
</reference>
<dbReference type="InterPro" id="IPR040198">
    <property type="entry name" value="Fido_containing"/>
</dbReference>
<protein>
    <recommendedName>
        <fullName evidence="1">Fido domain-containing protein</fullName>
    </recommendedName>
</protein>
<dbReference type="PANTHER" id="PTHR13504:SF38">
    <property type="entry name" value="FIDO DOMAIN-CONTAINING PROTEIN"/>
    <property type="match status" value="1"/>
</dbReference>
<proteinExistence type="predicted"/>
<evidence type="ECO:0000313" key="2">
    <source>
        <dbReference type="EMBL" id="GGR64936.1"/>
    </source>
</evidence>
<keyword evidence="3" id="KW-1185">Reference proteome</keyword>
<comment type="caution">
    <text evidence="2">The sequence shown here is derived from an EMBL/GenBank/DDBJ whole genome shotgun (WGS) entry which is preliminary data.</text>
</comment>
<evidence type="ECO:0000313" key="3">
    <source>
        <dbReference type="Proteomes" id="UP000634308"/>
    </source>
</evidence>
<feature type="domain" description="Fido" evidence="1">
    <location>
        <begin position="53"/>
        <end position="205"/>
    </location>
</feature>
<dbReference type="InterPro" id="IPR003812">
    <property type="entry name" value="Fido"/>
</dbReference>
<sequence>MNPRHPRKTEPQDTQLGLLVRYEDIEPHLIQGELRGREWIHQRALNPDTPPYLGDTDILDLHQAAFEHIYAWAGTTRRTEVGPGGTVHVRSFEVRARLRELQYDFAVWYDTLPDSWQLEEAAELMARTHHQFEFIHPFPDTNGRTGRLLDHYVLWVSLGAAGPSLEESPQIVHFPDETAVGDYFQALHEATNRRDYRLLTAYYLRRLEEAL</sequence>
<dbReference type="Gene3D" id="1.10.3290.10">
    <property type="entry name" value="Fido-like domain"/>
    <property type="match status" value="1"/>
</dbReference>
<dbReference type="EMBL" id="BMQM01000021">
    <property type="protein sequence ID" value="GGR64936.1"/>
    <property type="molecule type" value="Genomic_DNA"/>
</dbReference>
<accession>A0ABQ2RXM0</accession>
<dbReference type="Proteomes" id="UP000634308">
    <property type="component" value="Unassembled WGS sequence"/>
</dbReference>
<name>A0ABQ2RXM0_9DEIO</name>
<dbReference type="PROSITE" id="PS51459">
    <property type="entry name" value="FIDO"/>
    <property type="match status" value="1"/>
</dbReference>
<dbReference type="RefSeq" id="WP_189065696.1">
    <property type="nucleotide sequence ID" value="NZ_BMQM01000021.1"/>
</dbReference>
<dbReference type="InterPro" id="IPR036597">
    <property type="entry name" value="Fido-like_dom_sf"/>
</dbReference>
<dbReference type="PANTHER" id="PTHR13504">
    <property type="entry name" value="FIDO DOMAIN-CONTAINING PROTEIN DDB_G0283145"/>
    <property type="match status" value="1"/>
</dbReference>
<organism evidence="2 3">
    <name type="scientific">Deinococcus seoulensis</name>
    <dbReference type="NCBI Taxonomy" id="1837379"/>
    <lineage>
        <taxon>Bacteria</taxon>
        <taxon>Thermotogati</taxon>
        <taxon>Deinococcota</taxon>
        <taxon>Deinococci</taxon>
        <taxon>Deinococcales</taxon>
        <taxon>Deinococcaceae</taxon>
        <taxon>Deinococcus</taxon>
    </lineage>
</organism>
<gene>
    <name evidence="2" type="ORF">GCM10008959_28850</name>
</gene>